<reference evidence="1 2" key="1">
    <citation type="journal article" date="2021" name="Elife">
        <title>Chloroplast acquisition without the gene transfer in kleptoplastic sea slugs, Plakobranchus ocellatus.</title>
        <authorList>
            <person name="Maeda T."/>
            <person name="Takahashi S."/>
            <person name="Yoshida T."/>
            <person name="Shimamura S."/>
            <person name="Takaki Y."/>
            <person name="Nagai Y."/>
            <person name="Toyoda A."/>
            <person name="Suzuki Y."/>
            <person name="Arimoto A."/>
            <person name="Ishii H."/>
            <person name="Satoh N."/>
            <person name="Nishiyama T."/>
            <person name="Hasebe M."/>
            <person name="Maruyama T."/>
            <person name="Minagawa J."/>
            <person name="Obokata J."/>
            <person name="Shigenobu S."/>
        </authorList>
    </citation>
    <scope>NUCLEOTIDE SEQUENCE [LARGE SCALE GENOMIC DNA]</scope>
</reference>
<gene>
    <name evidence="1" type="ORF">ElyMa_004619600</name>
</gene>
<dbReference type="EMBL" id="BMAT01009257">
    <property type="protein sequence ID" value="GFS02917.1"/>
    <property type="molecule type" value="Genomic_DNA"/>
</dbReference>
<accession>A0AAV4I0A9</accession>
<sequence length="104" mass="11997">MLCNIVIEKSSKAFKSCRLLIWISIHPTLAPILRPEIELVTLLFQYQNLALPVSIPLLHLFSSFLPYLSLIEVSHLYWSWHLAEVTPPRLTLIQTGQNNLLLTY</sequence>
<organism evidence="1 2">
    <name type="scientific">Elysia marginata</name>
    <dbReference type="NCBI Taxonomy" id="1093978"/>
    <lineage>
        <taxon>Eukaryota</taxon>
        <taxon>Metazoa</taxon>
        <taxon>Spiralia</taxon>
        <taxon>Lophotrochozoa</taxon>
        <taxon>Mollusca</taxon>
        <taxon>Gastropoda</taxon>
        <taxon>Heterobranchia</taxon>
        <taxon>Euthyneura</taxon>
        <taxon>Panpulmonata</taxon>
        <taxon>Sacoglossa</taxon>
        <taxon>Placobranchoidea</taxon>
        <taxon>Plakobranchidae</taxon>
        <taxon>Elysia</taxon>
    </lineage>
</organism>
<dbReference type="Proteomes" id="UP000762676">
    <property type="component" value="Unassembled WGS sequence"/>
</dbReference>
<comment type="caution">
    <text evidence="1">The sequence shown here is derived from an EMBL/GenBank/DDBJ whole genome shotgun (WGS) entry which is preliminary data.</text>
</comment>
<proteinExistence type="predicted"/>
<name>A0AAV4I0A9_9GAST</name>
<keyword evidence="2" id="KW-1185">Reference proteome</keyword>
<protein>
    <submittedName>
        <fullName evidence="1">Uncharacterized protein</fullName>
    </submittedName>
</protein>
<evidence type="ECO:0000313" key="1">
    <source>
        <dbReference type="EMBL" id="GFS02917.1"/>
    </source>
</evidence>
<dbReference type="AlphaFoldDB" id="A0AAV4I0A9"/>
<evidence type="ECO:0000313" key="2">
    <source>
        <dbReference type="Proteomes" id="UP000762676"/>
    </source>
</evidence>